<dbReference type="EMBL" id="FJVC01000017">
    <property type="protein sequence ID" value="CZT41124.1"/>
    <property type="molecule type" value="Genomic_DNA"/>
</dbReference>
<keyword evidence="2" id="KW-1185">Reference proteome</keyword>
<sequence>MKNSSTRLAGCFANASRHFEVGSARDQGTIKPLDGGLLANSAALSRLMEEETLSLNMYALVGVGRILTNFYTVEWSESILKSAVMILPYGLLLLLQSYPETAFCMVSNIRLKSFHRSSTRLS</sequence>
<evidence type="ECO:0000313" key="1">
    <source>
        <dbReference type="EMBL" id="CZT41124.1"/>
    </source>
</evidence>
<evidence type="ECO:0000313" key="2">
    <source>
        <dbReference type="Proteomes" id="UP000177625"/>
    </source>
</evidence>
<gene>
    <name evidence="1" type="ORF">RSE6_00817</name>
</gene>
<protein>
    <submittedName>
        <fullName evidence="1">Uncharacterized protein</fullName>
    </submittedName>
</protein>
<accession>A0A1E1LW90</accession>
<name>A0A1E1LW90_RHYSE</name>
<organism evidence="1 2">
    <name type="scientific">Rhynchosporium secalis</name>
    <name type="common">Barley scald fungus</name>
    <dbReference type="NCBI Taxonomy" id="38038"/>
    <lineage>
        <taxon>Eukaryota</taxon>
        <taxon>Fungi</taxon>
        <taxon>Dikarya</taxon>
        <taxon>Ascomycota</taxon>
        <taxon>Pezizomycotina</taxon>
        <taxon>Leotiomycetes</taxon>
        <taxon>Helotiales</taxon>
        <taxon>Ploettnerulaceae</taxon>
        <taxon>Rhynchosporium</taxon>
    </lineage>
</organism>
<dbReference type="AlphaFoldDB" id="A0A1E1LW90"/>
<proteinExistence type="predicted"/>
<dbReference type="Proteomes" id="UP000177625">
    <property type="component" value="Unassembled WGS sequence"/>
</dbReference>
<reference evidence="2" key="1">
    <citation type="submission" date="2016-03" db="EMBL/GenBank/DDBJ databases">
        <authorList>
            <person name="Guldener U."/>
        </authorList>
    </citation>
    <scope>NUCLEOTIDE SEQUENCE [LARGE SCALE GENOMIC DNA]</scope>
</reference>